<dbReference type="STRING" id="639283.Snov_1180"/>
<dbReference type="eggNOG" id="COG2346">
    <property type="taxonomic scope" value="Bacteria"/>
</dbReference>
<reference evidence="1 2" key="1">
    <citation type="journal article" date="2012" name="Stand. Genomic Sci.">
        <title>Complete genome sequence of the facultatively chemolithoautotrophic and methylotrophic alpha Proteobacterium Starkeya novella type strain (ATCC 8093(T)).</title>
        <authorList>
            <person name="Kappler U."/>
            <person name="Davenport K."/>
            <person name="Beatson S."/>
            <person name="Lucas S."/>
            <person name="Lapidus A."/>
            <person name="Copeland A."/>
            <person name="Berry K.W."/>
            <person name="Glavina Del Rio T."/>
            <person name="Hammon N."/>
            <person name="Dalin E."/>
            <person name="Tice H."/>
            <person name="Pitluck S."/>
            <person name="Richardson P."/>
            <person name="Bruce D."/>
            <person name="Goodwin L.A."/>
            <person name="Han C."/>
            <person name="Tapia R."/>
            <person name="Detter J.C."/>
            <person name="Chang Y.J."/>
            <person name="Jeffries C.D."/>
            <person name="Land M."/>
            <person name="Hauser L."/>
            <person name="Kyrpides N.C."/>
            <person name="Goker M."/>
            <person name="Ivanova N."/>
            <person name="Klenk H.P."/>
            <person name="Woyke T."/>
        </authorList>
    </citation>
    <scope>NUCLEOTIDE SEQUENCE [LARGE SCALE GENOMIC DNA]</scope>
    <source>
        <strain evidence="2">ATCC 8093 / DSM 506 / JCM 20403 / CCM 1077 / IAM 12100 / NBRC 12443 / NCIMB 10456</strain>
    </source>
</reference>
<dbReference type="RefSeq" id="WP_013166004.1">
    <property type="nucleotide sequence ID" value="NC_014217.1"/>
</dbReference>
<evidence type="ECO:0008006" key="3">
    <source>
        <dbReference type="Google" id="ProtNLM"/>
    </source>
</evidence>
<dbReference type="CDD" id="cd08916">
    <property type="entry name" value="TrHb3_P"/>
    <property type="match status" value="1"/>
</dbReference>
<dbReference type="HOGENOM" id="CLU_104957_4_0_5"/>
<dbReference type="EMBL" id="CP002026">
    <property type="protein sequence ID" value="ADH88499.1"/>
    <property type="molecule type" value="Genomic_DNA"/>
</dbReference>
<dbReference type="GO" id="GO:0019825">
    <property type="term" value="F:oxygen binding"/>
    <property type="evidence" value="ECO:0007669"/>
    <property type="project" value="InterPro"/>
</dbReference>
<dbReference type="Proteomes" id="UP000006633">
    <property type="component" value="Chromosome"/>
</dbReference>
<dbReference type="SUPFAM" id="SSF46458">
    <property type="entry name" value="Globin-like"/>
    <property type="match status" value="1"/>
</dbReference>
<dbReference type="GO" id="GO:0020037">
    <property type="term" value="F:heme binding"/>
    <property type="evidence" value="ECO:0007669"/>
    <property type="project" value="InterPro"/>
</dbReference>
<dbReference type="AlphaFoldDB" id="D7A7Q1"/>
<dbReference type="InterPro" id="IPR012292">
    <property type="entry name" value="Globin/Proto"/>
</dbReference>
<gene>
    <name evidence="1" type="ordered locus">Snov_1180</name>
</gene>
<proteinExistence type="predicted"/>
<organism evidence="1 2">
    <name type="scientific">Ancylobacter novellus (strain ATCC 8093 / DSM 506 / JCM 20403 / CCM 1077 / IAM 12100 / NBRC 12443 / NCIMB 10456)</name>
    <name type="common">Starkeya novella</name>
    <dbReference type="NCBI Taxonomy" id="639283"/>
    <lineage>
        <taxon>Bacteria</taxon>
        <taxon>Pseudomonadati</taxon>
        <taxon>Pseudomonadota</taxon>
        <taxon>Alphaproteobacteria</taxon>
        <taxon>Hyphomicrobiales</taxon>
        <taxon>Xanthobacteraceae</taxon>
        <taxon>Ancylobacter</taxon>
    </lineage>
</organism>
<name>D7A7Q1_ANCN5</name>
<dbReference type="Gene3D" id="1.10.490.10">
    <property type="entry name" value="Globins"/>
    <property type="match status" value="1"/>
</dbReference>
<dbReference type="InterPro" id="IPR009050">
    <property type="entry name" value="Globin-like_sf"/>
</dbReference>
<accession>D7A7Q1</accession>
<dbReference type="OrthoDB" id="25954at2"/>
<protein>
    <recommendedName>
        <fullName evidence="3">Preprotein translocase subunit TatC</fullName>
    </recommendedName>
</protein>
<keyword evidence="2" id="KW-1185">Reference proteome</keyword>
<dbReference type="KEGG" id="sno:Snov_1180"/>
<evidence type="ECO:0000313" key="2">
    <source>
        <dbReference type="Proteomes" id="UP000006633"/>
    </source>
</evidence>
<evidence type="ECO:0000313" key="1">
    <source>
        <dbReference type="EMBL" id="ADH88499.1"/>
    </source>
</evidence>
<sequence>MNAAPMLDEAALPALLARFYEKVRRDGDLGPLFDDAIHDWPGHLERLGEFWSSVMLASGRYKGNPVAVHLTHAPRITPEMFERWLGLWAETTSEMLPGAVAAAMQARARRIAETLQDALRAHAARQAHPLGEPVRFGRIVSAH</sequence>